<feature type="domain" description="ABC transporter" evidence="3">
    <location>
        <begin position="4"/>
        <end position="240"/>
    </location>
</feature>
<dbReference type="InterPro" id="IPR003439">
    <property type="entry name" value="ABC_transporter-like_ATP-bd"/>
</dbReference>
<dbReference type="PANTHER" id="PTHR42798">
    <property type="entry name" value="LIPOPROTEIN-RELEASING SYSTEM ATP-BINDING PROTEIN LOLD"/>
    <property type="match status" value="1"/>
</dbReference>
<dbReference type="InterPro" id="IPR027417">
    <property type="entry name" value="P-loop_NTPase"/>
</dbReference>
<proteinExistence type="predicted"/>
<organism evidence="4 5">
    <name type="scientific">Arcanobacterium phocisimile</name>
    <dbReference type="NCBI Taxonomy" id="1302235"/>
    <lineage>
        <taxon>Bacteria</taxon>
        <taxon>Bacillati</taxon>
        <taxon>Actinomycetota</taxon>
        <taxon>Actinomycetes</taxon>
        <taxon>Actinomycetales</taxon>
        <taxon>Actinomycetaceae</taxon>
        <taxon>Arcanobacterium</taxon>
    </lineage>
</organism>
<evidence type="ECO:0000259" key="3">
    <source>
        <dbReference type="PROSITE" id="PS50893"/>
    </source>
</evidence>
<protein>
    <submittedName>
        <fullName evidence="4">ABC transporter ATP-binding protein</fullName>
    </submittedName>
</protein>
<dbReference type="Gene3D" id="3.40.50.300">
    <property type="entry name" value="P-loop containing nucleotide triphosphate hydrolases"/>
    <property type="match status" value="1"/>
</dbReference>
<dbReference type="PROSITE" id="PS50893">
    <property type="entry name" value="ABC_TRANSPORTER_2"/>
    <property type="match status" value="1"/>
</dbReference>
<reference evidence="4 5" key="1">
    <citation type="submission" date="2021-02" db="EMBL/GenBank/DDBJ databases">
        <title>Complete Genome Sequence of Arcanobacterium phocisimile strain DSM 26142T from a harbour seal.</title>
        <authorList>
            <person name="Borowiak M."/>
            <person name="Alssahen M."/>
            <person name="Malorny B."/>
            <person name="Laemmler C."/>
            <person name="Siebert U."/>
            <person name="Ploetz M."/>
            <person name="Abdulmawjood A."/>
        </authorList>
    </citation>
    <scope>NUCLEOTIDE SEQUENCE [LARGE SCALE GENOMIC DNA]</scope>
    <source>
        <strain evidence="4 5">DSM 26142</strain>
    </source>
</reference>
<evidence type="ECO:0000256" key="1">
    <source>
        <dbReference type="ARBA" id="ARBA00022741"/>
    </source>
</evidence>
<evidence type="ECO:0000313" key="5">
    <source>
        <dbReference type="Proteomes" id="UP000602653"/>
    </source>
</evidence>
<keyword evidence="5" id="KW-1185">Reference proteome</keyword>
<keyword evidence="1" id="KW-0547">Nucleotide-binding</keyword>
<dbReference type="Proteomes" id="UP000602653">
    <property type="component" value="Chromosome"/>
</dbReference>
<evidence type="ECO:0000256" key="2">
    <source>
        <dbReference type="ARBA" id="ARBA00022840"/>
    </source>
</evidence>
<gene>
    <name evidence="4" type="ORF">JTE88_02150</name>
</gene>
<keyword evidence="2 4" id="KW-0067">ATP-binding</keyword>
<evidence type="ECO:0000313" key="4">
    <source>
        <dbReference type="EMBL" id="QRV02577.1"/>
    </source>
</evidence>
<dbReference type="SUPFAM" id="SSF52540">
    <property type="entry name" value="P-loop containing nucleoside triphosphate hydrolases"/>
    <property type="match status" value="1"/>
</dbReference>
<dbReference type="EMBL" id="CP070228">
    <property type="protein sequence ID" value="QRV02577.1"/>
    <property type="molecule type" value="Genomic_DNA"/>
</dbReference>
<dbReference type="InterPro" id="IPR003593">
    <property type="entry name" value="AAA+_ATPase"/>
</dbReference>
<sequence length="241" mass="26519">MTIARLINVSAQSTDMTTSRELNDVSMSFPDKKFTAILGPSGSSKSLLIEAIGGLAEVNTGEIITCGTTVTGASSQTLAQLRSESVAFVFSNHNVVPSLTIEENLFLAHRLTRRTVDRSFAKEVIHSFDLFPYLERKASKTPADVHQRLAIARAILKEAQLLLAQEPTKFLRHNSSEKVLDSFRRCSREYGISIIMSTHSNFVASYADEVHLFLDGSPAGNVVNPSLHSLAFARENTTYWA</sequence>
<dbReference type="Pfam" id="PF00005">
    <property type="entry name" value="ABC_tran"/>
    <property type="match status" value="1"/>
</dbReference>
<name>A0ABX7IIC4_9ACTO</name>
<dbReference type="SMART" id="SM00382">
    <property type="entry name" value="AAA"/>
    <property type="match status" value="1"/>
</dbReference>
<dbReference type="GO" id="GO:0005524">
    <property type="term" value="F:ATP binding"/>
    <property type="evidence" value="ECO:0007669"/>
    <property type="project" value="UniProtKB-KW"/>
</dbReference>
<dbReference type="PANTHER" id="PTHR42798:SF2">
    <property type="entry name" value="ABC TRANSPORTER ATP-BINDING PROTEIN MG467-RELATED"/>
    <property type="match status" value="1"/>
</dbReference>
<accession>A0ABX7IIC4</accession>
<dbReference type="RefSeq" id="WP_204425078.1">
    <property type="nucleotide sequence ID" value="NZ_CP070228.1"/>
</dbReference>